<dbReference type="Proteomes" id="UP000291302">
    <property type="component" value="Unassembled WGS sequence"/>
</dbReference>
<accession>A0ABY1XNM2</accession>
<protein>
    <submittedName>
        <fullName evidence="2">GNAT family N-acetyltransferase</fullName>
    </submittedName>
</protein>
<dbReference type="CDD" id="cd04301">
    <property type="entry name" value="NAT_SF"/>
    <property type="match status" value="1"/>
</dbReference>
<keyword evidence="2" id="KW-0614">Plasmid</keyword>
<dbReference type="EMBL" id="SILG01000002">
    <property type="protein sequence ID" value="TBE62115.1"/>
    <property type="molecule type" value="Genomic_DNA"/>
</dbReference>
<sequence length="175" mass="19386">MGRTVEILTGKAELCRSIMGALPDWFSEPEVIEASAQAIEDLPVFGYVEADVVTALMALKLHPPGAVEIALIATRPEHHGRGAGRHLIDAAERFGHESGARLLTVKTLAPRGRDEPQFEATRRFYDRNGFVRAEVFAKLWHEEHPCLFMVKPLADVEAAETALRDDGAFCLARRQ</sequence>
<organism evidence="2 3">
    <name type="scientific">Rhizobium beringeri</name>
    <dbReference type="NCBI Taxonomy" id="3019934"/>
    <lineage>
        <taxon>Bacteria</taxon>
        <taxon>Pseudomonadati</taxon>
        <taxon>Pseudomonadota</taxon>
        <taxon>Alphaproteobacteria</taxon>
        <taxon>Hyphomicrobiales</taxon>
        <taxon>Rhizobiaceae</taxon>
        <taxon>Rhizobium/Agrobacterium group</taxon>
        <taxon>Rhizobium</taxon>
    </lineage>
</organism>
<keyword evidence="3" id="KW-1185">Reference proteome</keyword>
<geneLocation type="plasmid" evidence="2">
    <name>pSM51_Rh01</name>
</geneLocation>
<feature type="domain" description="N-acetyltransferase" evidence="1">
    <location>
        <begin position="5"/>
        <end position="154"/>
    </location>
</feature>
<evidence type="ECO:0000259" key="1">
    <source>
        <dbReference type="PROSITE" id="PS51186"/>
    </source>
</evidence>
<dbReference type="Pfam" id="PF13508">
    <property type="entry name" value="Acetyltransf_7"/>
    <property type="match status" value="1"/>
</dbReference>
<dbReference type="PROSITE" id="PS51186">
    <property type="entry name" value="GNAT"/>
    <property type="match status" value="1"/>
</dbReference>
<dbReference type="Gene3D" id="3.40.630.30">
    <property type="match status" value="1"/>
</dbReference>
<dbReference type="RefSeq" id="WP_130766812.1">
    <property type="nucleotide sequence ID" value="NZ_SILG01000002.1"/>
</dbReference>
<name>A0ABY1XNM2_9HYPH</name>
<comment type="caution">
    <text evidence="2">The sequence shown here is derived from an EMBL/GenBank/DDBJ whole genome shotgun (WGS) entry which is preliminary data.</text>
</comment>
<evidence type="ECO:0000313" key="3">
    <source>
        <dbReference type="Proteomes" id="UP000291302"/>
    </source>
</evidence>
<dbReference type="InterPro" id="IPR016181">
    <property type="entry name" value="Acyl_CoA_acyltransferase"/>
</dbReference>
<gene>
    <name evidence="2" type="ORF">ELH03_24435</name>
</gene>
<reference evidence="2 3" key="1">
    <citation type="submission" date="2019-02" db="EMBL/GenBank/DDBJ databases">
        <title>The genomic architecture of introgression among sibling species of bacteria.</title>
        <authorList>
            <person name="Cavassim M.I.A."/>
            <person name="Moeskjaer S."/>
            <person name="Moslemi C."/>
            <person name="Fields B."/>
            <person name="Bachmann A."/>
            <person name="Vilhjalmsson B."/>
            <person name="Schierup M.H."/>
            <person name="Young J.P.W."/>
            <person name="Andersen S.U."/>
        </authorList>
    </citation>
    <scope>NUCLEOTIDE SEQUENCE [LARGE SCALE GENOMIC DNA]</scope>
    <source>
        <strain evidence="2 3">SM51</strain>
        <plasmid evidence="2">pSM51_Rh01</plasmid>
    </source>
</reference>
<evidence type="ECO:0000313" key="2">
    <source>
        <dbReference type="EMBL" id="TBE62115.1"/>
    </source>
</evidence>
<dbReference type="InterPro" id="IPR000182">
    <property type="entry name" value="GNAT_dom"/>
</dbReference>
<dbReference type="SUPFAM" id="SSF55729">
    <property type="entry name" value="Acyl-CoA N-acyltransferases (Nat)"/>
    <property type="match status" value="1"/>
</dbReference>
<proteinExistence type="predicted"/>